<dbReference type="EMBL" id="UINC01043670">
    <property type="protein sequence ID" value="SVB48035.1"/>
    <property type="molecule type" value="Genomic_DNA"/>
</dbReference>
<proteinExistence type="predicted"/>
<sequence length="25" mass="3059">MILWFQEFFGRNGLVLSLYMLFVSF</sequence>
<accession>A0A382EC03</accession>
<dbReference type="AlphaFoldDB" id="A0A382EC03"/>
<gene>
    <name evidence="1" type="ORF">METZ01_LOCUS200889</name>
</gene>
<feature type="non-terminal residue" evidence="1">
    <location>
        <position position="25"/>
    </location>
</feature>
<protein>
    <submittedName>
        <fullName evidence="1">Uncharacterized protein</fullName>
    </submittedName>
</protein>
<name>A0A382EC03_9ZZZZ</name>
<evidence type="ECO:0000313" key="1">
    <source>
        <dbReference type="EMBL" id="SVB48035.1"/>
    </source>
</evidence>
<reference evidence="1" key="1">
    <citation type="submission" date="2018-05" db="EMBL/GenBank/DDBJ databases">
        <authorList>
            <person name="Lanie J.A."/>
            <person name="Ng W.-L."/>
            <person name="Kazmierczak K.M."/>
            <person name="Andrzejewski T.M."/>
            <person name="Davidsen T.M."/>
            <person name="Wayne K.J."/>
            <person name="Tettelin H."/>
            <person name="Glass J.I."/>
            <person name="Rusch D."/>
            <person name="Podicherti R."/>
            <person name="Tsui H.-C.T."/>
            <person name="Winkler M.E."/>
        </authorList>
    </citation>
    <scope>NUCLEOTIDE SEQUENCE</scope>
</reference>
<organism evidence="1">
    <name type="scientific">marine metagenome</name>
    <dbReference type="NCBI Taxonomy" id="408172"/>
    <lineage>
        <taxon>unclassified sequences</taxon>
        <taxon>metagenomes</taxon>
        <taxon>ecological metagenomes</taxon>
    </lineage>
</organism>